<evidence type="ECO:0000313" key="1">
    <source>
        <dbReference type="EMBL" id="EGO27408.1"/>
    </source>
</evidence>
<protein>
    <submittedName>
        <fullName evidence="1">Uncharacterized protein</fullName>
    </submittedName>
</protein>
<dbReference type="OrthoDB" id="10008801at2759"/>
<organism>
    <name type="scientific">Serpula lacrymans var. lacrymans (strain S7.9)</name>
    <name type="common">Dry rot fungus</name>
    <dbReference type="NCBI Taxonomy" id="578457"/>
    <lineage>
        <taxon>Eukaryota</taxon>
        <taxon>Fungi</taxon>
        <taxon>Dikarya</taxon>
        <taxon>Basidiomycota</taxon>
        <taxon>Agaricomycotina</taxon>
        <taxon>Agaricomycetes</taxon>
        <taxon>Agaricomycetidae</taxon>
        <taxon>Boletales</taxon>
        <taxon>Coniophorineae</taxon>
        <taxon>Serpulaceae</taxon>
        <taxon>Serpula</taxon>
    </lineage>
</organism>
<dbReference type="RefSeq" id="XP_007315499.1">
    <property type="nucleotide sequence ID" value="XM_007315437.1"/>
</dbReference>
<dbReference type="GeneID" id="18818122"/>
<reference evidence="1" key="1">
    <citation type="submission" date="2011-04" db="EMBL/GenBank/DDBJ databases">
        <title>Evolution of plant cell wall degrading machinery underlies the functional diversity of forest fungi.</title>
        <authorList>
            <consortium name="US DOE Joint Genome Institute (JGI-PGF)"/>
            <person name="Eastwood D.C."/>
            <person name="Floudas D."/>
            <person name="Binder M."/>
            <person name="Majcherczyk A."/>
            <person name="Schneider P."/>
            <person name="Aerts A."/>
            <person name="Asiegbu F.O."/>
            <person name="Baker S.E."/>
            <person name="Barry K."/>
            <person name="Bendiksby M."/>
            <person name="Blumentritt M."/>
            <person name="Coutinho P.M."/>
            <person name="Cullen D."/>
            <person name="Cullen D."/>
            <person name="Gathman A."/>
            <person name="Goodell B."/>
            <person name="Henrissat B."/>
            <person name="Ihrmark K."/>
            <person name="Kauserud H."/>
            <person name="Kohler A."/>
            <person name="LaButti K."/>
            <person name="Lapidus A."/>
            <person name="Lavin J.L."/>
            <person name="Lee Y.-H."/>
            <person name="Lindquist E."/>
            <person name="Lilly W."/>
            <person name="Lucas S."/>
            <person name="Morin E."/>
            <person name="Murat C."/>
            <person name="Oguiza J.A."/>
            <person name="Park J."/>
            <person name="Pisabarro A.G."/>
            <person name="Riley R."/>
            <person name="Rosling A."/>
            <person name="Salamov A."/>
            <person name="Schmidt O."/>
            <person name="Schmutz J."/>
            <person name="Skrede I."/>
            <person name="Stenlid J."/>
            <person name="Wiebenga A."/>
            <person name="Xie X."/>
            <person name="Kues U."/>
            <person name="Hibbett D.S."/>
            <person name="Hoffmeister D."/>
            <person name="Hogberg N."/>
            <person name="Martin F."/>
            <person name="Grigoriev I.V."/>
            <person name="Watkinson S.C."/>
        </authorList>
    </citation>
    <scope>NUCLEOTIDE SEQUENCE</scope>
    <source>
        <strain evidence="1">S7.9</strain>
    </source>
</reference>
<proteinExistence type="predicted"/>
<gene>
    <name evidence="1" type="ORF">SERLADRAFT_460776</name>
</gene>
<dbReference type="EMBL" id="GL945431">
    <property type="protein sequence ID" value="EGO27408.1"/>
    <property type="molecule type" value="Genomic_DNA"/>
</dbReference>
<accession>F8NML1</accession>
<name>F8NML1_SERL9</name>
<sequence length="139" mass="15481">MFSARQISLAVRRHFRPNLQYHHTQRSFSCTSRLQAAEPQDDTFLSNFKNTPIFRKLADKPEALIALRDFAAILKERGIDPSSGPPSTTQMLRLAANSEFREAAQRVVTELKNAGVDLTSQDAMQELMGAYKGSKPGGN</sequence>
<dbReference type="HOGENOM" id="CLU_146846_0_0_1"/>
<dbReference type="Proteomes" id="UP000008064">
    <property type="component" value="Unassembled WGS sequence"/>
</dbReference>
<dbReference type="KEGG" id="sla:SERLADRAFT_460776"/>
<dbReference type="AlphaFoldDB" id="F8NML1"/>